<reference evidence="4" key="1">
    <citation type="submission" date="2020-12" db="EMBL/GenBank/DDBJ databases">
        <title>Taurinivorans muris gen. nov., sp. nov., fundamental and realized metabolic niche of a ubiquitous sulfidogenic bacterium in the murine intestine.</title>
        <authorList>
            <person name="Ye H."/>
            <person name="Hanson B.T."/>
            <person name="Loy A."/>
        </authorList>
    </citation>
    <scope>NUCLEOTIDE SEQUENCE</scope>
    <source>
        <strain evidence="4">LT0009</strain>
    </source>
</reference>
<sequence>MQRICIKNIQTDVQIGESVCSVFLVGSAQKSEGRNGPFWSVKLRDASGILEAKIWSPLSQNVGELKAGDFIEVRGRTSLFREQLQFTIEALRFVEDPEELDMSAFMQTSATPPSEILAQIEECVDQEIRYAPWRDFCKNVLGDAGIRAKLLLAPAAKSVHHAYAGGLLEHMFSVAGLCLKLSDHYPELDRQTLFVAALFHDIGKLDELSGGIANDYTDEGKMLGHIVQGILMLKPFLDKAKVDPVLALHFEHLILSHHGEPEFGAPRVPLSPEAFCLHYADNMDAKLAQCREAFSQTPEKEEGANQEIAWSAWVGLLGRSLCRMPQTPKQKEKEKTKKEPKEKQCSLMGFFTE</sequence>
<evidence type="ECO:0000256" key="1">
    <source>
        <dbReference type="ARBA" id="ARBA00022801"/>
    </source>
</evidence>
<proteinExistence type="predicted"/>
<dbReference type="Pfam" id="PF01966">
    <property type="entry name" value="HD"/>
    <property type="match status" value="1"/>
</dbReference>
<dbReference type="SUPFAM" id="SSF50249">
    <property type="entry name" value="Nucleic acid-binding proteins"/>
    <property type="match status" value="1"/>
</dbReference>
<dbReference type="SMART" id="SM00471">
    <property type="entry name" value="HDc"/>
    <property type="match status" value="1"/>
</dbReference>
<dbReference type="EMBL" id="CP065938">
    <property type="protein sequence ID" value="UWX05130.1"/>
    <property type="molecule type" value="Genomic_DNA"/>
</dbReference>
<keyword evidence="1" id="KW-0378">Hydrolase</keyword>
<dbReference type="Proteomes" id="UP001058120">
    <property type="component" value="Chromosome"/>
</dbReference>
<organism evidence="4 5">
    <name type="scientific">Taurinivorans muris</name>
    <dbReference type="NCBI Taxonomy" id="2787751"/>
    <lineage>
        <taxon>Bacteria</taxon>
        <taxon>Pseudomonadati</taxon>
        <taxon>Thermodesulfobacteriota</taxon>
        <taxon>Desulfovibrionia</taxon>
        <taxon>Desulfovibrionales</taxon>
        <taxon>Desulfovibrionaceae</taxon>
        <taxon>Taurinivorans</taxon>
    </lineage>
</organism>
<dbReference type="CDD" id="cd04492">
    <property type="entry name" value="YhaM_OBF_like"/>
    <property type="match status" value="1"/>
</dbReference>
<dbReference type="NCBIfam" id="TIGR00277">
    <property type="entry name" value="HDIG"/>
    <property type="match status" value="1"/>
</dbReference>
<evidence type="ECO:0000259" key="3">
    <source>
        <dbReference type="SMART" id="SM00471"/>
    </source>
</evidence>
<name>A0ABY5XZ07_9BACT</name>
<dbReference type="InterPro" id="IPR006675">
    <property type="entry name" value="HDIG_dom"/>
</dbReference>
<feature type="domain" description="HD/PDEase" evidence="3">
    <location>
        <begin position="163"/>
        <end position="295"/>
    </location>
</feature>
<dbReference type="InterPro" id="IPR004365">
    <property type="entry name" value="NA-bd_OB_tRNA"/>
</dbReference>
<dbReference type="InterPro" id="IPR050798">
    <property type="entry name" value="YhaM_exoribonuc/phosphodiest"/>
</dbReference>
<evidence type="ECO:0000313" key="5">
    <source>
        <dbReference type="Proteomes" id="UP001058120"/>
    </source>
</evidence>
<feature type="region of interest" description="Disordered" evidence="2">
    <location>
        <begin position="325"/>
        <end position="353"/>
    </location>
</feature>
<gene>
    <name evidence="4" type="ORF">JBF11_06550</name>
</gene>
<evidence type="ECO:0000256" key="2">
    <source>
        <dbReference type="SAM" id="MobiDB-lite"/>
    </source>
</evidence>
<dbReference type="PANTHER" id="PTHR37294">
    <property type="entry name" value="3'-5' EXORIBONUCLEASE YHAM"/>
    <property type="match status" value="1"/>
</dbReference>
<dbReference type="SUPFAM" id="SSF109604">
    <property type="entry name" value="HD-domain/PDEase-like"/>
    <property type="match status" value="1"/>
</dbReference>
<dbReference type="Gene3D" id="1.10.3210.10">
    <property type="entry name" value="Hypothetical protein af1432"/>
    <property type="match status" value="1"/>
</dbReference>
<dbReference type="RefSeq" id="WP_334314696.1">
    <property type="nucleotide sequence ID" value="NZ_CP065938.1"/>
</dbReference>
<dbReference type="CDD" id="cd00077">
    <property type="entry name" value="HDc"/>
    <property type="match status" value="1"/>
</dbReference>
<accession>A0ABY5XZ07</accession>
<dbReference type="InterPro" id="IPR006674">
    <property type="entry name" value="HD_domain"/>
</dbReference>
<evidence type="ECO:0000313" key="4">
    <source>
        <dbReference type="EMBL" id="UWX05130.1"/>
    </source>
</evidence>
<feature type="compositionally biased region" description="Basic and acidic residues" evidence="2">
    <location>
        <begin position="329"/>
        <end position="344"/>
    </location>
</feature>
<dbReference type="InterPro" id="IPR003607">
    <property type="entry name" value="HD/PDEase_dom"/>
</dbReference>
<keyword evidence="5" id="KW-1185">Reference proteome</keyword>
<dbReference type="Gene3D" id="2.40.50.140">
    <property type="entry name" value="Nucleic acid-binding proteins"/>
    <property type="match status" value="1"/>
</dbReference>
<dbReference type="InterPro" id="IPR012340">
    <property type="entry name" value="NA-bd_OB-fold"/>
</dbReference>
<dbReference type="PANTHER" id="PTHR37294:SF1">
    <property type="entry name" value="3'-5' EXORIBONUCLEASE YHAM"/>
    <property type="match status" value="1"/>
</dbReference>
<protein>
    <submittedName>
        <fullName evidence="4">HD domain-containing protein</fullName>
    </submittedName>
</protein>
<dbReference type="Pfam" id="PF01336">
    <property type="entry name" value="tRNA_anti-codon"/>
    <property type="match status" value="1"/>
</dbReference>